<dbReference type="RefSeq" id="WP_184473067.1">
    <property type="nucleotide sequence ID" value="NZ_JACIFY010000024.1"/>
</dbReference>
<protein>
    <submittedName>
        <fullName evidence="1">Uncharacterized protein</fullName>
    </submittedName>
</protein>
<proteinExistence type="predicted"/>
<sequence length="264" mass="29913">MSKRPRSSSEIQDQLTRSVKFLERSIKHFDEGDEEEASRIAVELRKLLHDTRTSHSILEQLGLKDTLRFHDSGRYRERFDAAASRFAEIELGSGYEIAGRSPVQVGLVFPGVNGRAPLWYAPLGLRHDNRDWRSGSYQTGPRPFDEWWSDPLIEGSSGRSFSRKDLVLLTANQESGAHVDPEIDIGFDDLSKDMMGVSFAIFGKRPSALELHNVPMLPPTNNIIYPSIRQIAHEILKTLDPHYSLSRSPLPEFYTSSGAFCRRI</sequence>
<accession>A0A7W6W7V6</accession>
<comment type="caution">
    <text evidence="1">The sequence shown here is derived from an EMBL/GenBank/DDBJ whole genome shotgun (WGS) entry which is preliminary data.</text>
</comment>
<name>A0A7W6W7V6_9HYPH</name>
<organism evidence="1 2">
    <name type="scientific">Rhizobium esperanzae</name>
    <dbReference type="NCBI Taxonomy" id="1967781"/>
    <lineage>
        <taxon>Bacteria</taxon>
        <taxon>Pseudomonadati</taxon>
        <taxon>Pseudomonadota</taxon>
        <taxon>Alphaproteobacteria</taxon>
        <taxon>Hyphomicrobiales</taxon>
        <taxon>Rhizobiaceae</taxon>
        <taxon>Rhizobium/Agrobacterium group</taxon>
        <taxon>Rhizobium</taxon>
    </lineage>
</organism>
<reference evidence="1 2" key="1">
    <citation type="submission" date="2020-08" db="EMBL/GenBank/DDBJ databases">
        <title>Genomic Encyclopedia of Type Strains, Phase IV (KMG-V): Genome sequencing to study the core and pangenomes of soil and plant-associated prokaryotes.</title>
        <authorList>
            <person name="Whitman W."/>
        </authorList>
    </citation>
    <scope>NUCLEOTIDE SEQUENCE [LARGE SCALE GENOMIC DNA]</scope>
    <source>
        <strain evidence="1 2">SEMIA 4089</strain>
    </source>
</reference>
<dbReference type="AlphaFoldDB" id="A0A7W6W7V6"/>
<gene>
    <name evidence="1" type="ORF">GGD57_005305</name>
</gene>
<dbReference type="EMBL" id="JACIFY010000024">
    <property type="protein sequence ID" value="MBB4238691.1"/>
    <property type="molecule type" value="Genomic_DNA"/>
</dbReference>
<dbReference type="Proteomes" id="UP000540909">
    <property type="component" value="Unassembled WGS sequence"/>
</dbReference>
<evidence type="ECO:0000313" key="1">
    <source>
        <dbReference type="EMBL" id="MBB4238691.1"/>
    </source>
</evidence>
<evidence type="ECO:0000313" key="2">
    <source>
        <dbReference type="Proteomes" id="UP000540909"/>
    </source>
</evidence>